<reference evidence="2 3" key="1">
    <citation type="submission" date="2021-06" db="EMBL/GenBank/DDBJ databases">
        <authorList>
            <person name="Kallberg Y."/>
            <person name="Tangrot J."/>
            <person name="Rosling A."/>
        </authorList>
    </citation>
    <scope>NUCLEOTIDE SEQUENCE [LARGE SCALE GENOMIC DNA]</scope>
    <source>
        <strain evidence="2 3">120-4 pot B 10/14</strain>
    </source>
</reference>
<feature type="non-terminal residue" evidence="2">
    <location>
        <position position="45"/>
    </location>
</feature>
<proteinExistence type="predicted"/>
<name>A0ABN7WX54_GIGMA</name>
<evidence type="ECO:0000256" key="1">
    <source>
        <dbReference type="SAM" id="MobiDB-lite"/>
    </source>
</evidence>
<evidence type="ECO:0000313" key="2">
    <source>
        <dbReference type="EMBL" id="CAG8842884.1"/>
    </source>
</evidence>
<keyword evidence="3" id="KW-1185">Reference proteome</keyword>
<feature type="region of interest" description="Disordered" evidence="1">
    <location>
        <begin position="18"/>
        <end position="45"/>
    </location>
</feature>
<gene>
    <name evidence="2" type="ORF">GMARGA_LOCUS36232</name>
</gene>
<sequence>DISNKKGIPLEYLDPLADSSLTENKEKNQKEDSSRIEMDSISIVQ</sequence>
<dbReference type="Proteomes" id="UP000789901">
    <property type="component" value="Unassembled WGS sequence"/>
</dbReference>
<protein>
    <submittedName>
        <fullName evidence="2">39001_t:CDS:1</fullName>
    </submittedName>
</protein>
<organism evidence="2 3">
    <name type="scientific">Gigaspora margarita</name>
    <dbReference type="NCBI Taxonomy" id="4874"/>
    <lineage>
        <taxon>Eukaryota</taxon>
        <taxon>Fungi</taxon>
        <taxon>Fungi incertae sedis</taxon>
        <taxon>Mucoromycota</taxon>
        <taxon>Glomeromycotina</taxon>
        <taxon>Glomeromycetes</taxon>
        <taxon>Diversisporales</taxon>
        <taxon>Gigasporaceae</taxon>
        <taxon>Gigaspora</taxon>
    </lineage>
</organism>
<evidence type="ECO:0000313" key="3">
    <source>
        <dbReference type="Proteomes" id="UP000789901"/>
    </source>
</evidence>
<feature type="compositionally biased region" description="Basic and acidic residues" evidence="1">
    <location>
        <begin position="23"/>
        <end position="38"/>
    </location>
</feature>
<accession>A0ABN7WX54</accession>
<dbReference type="EMBL" id="CAJVQB010070564">
    <property type="protein sequence ID" value="CAG8842884.1"/>
    <property type="molecule type" value="Genomic_DNA"/>
</dbReference>
<feature type="non-terminal residue" evidence="2">
    <location>
        <position position="1"/>
    </location>
</feature>
<comment type="caution">
    <text evidence="2">The sequence shown here is derived from an EMBL/GenBank/DDBJ whole genome shotgun (WGS) entry which is preliminary data.</text>
</comment>